<evidence type="ECO:0000259" key="3">
    <source>
        <dbReference type="Pfam" id="PF07589"/>
    </source>
</evidence>
<sequence>MKYGWGLSLVGATTLMAGQAGAASLVSIQSFALKTEVTAASLASNTEAGRAKASPSSFQRSTETASYGPSFGGASLTTSAQSGDDGKAGAGGYASTSLSGYTSGDRWTMAFVGNLAAWSVSADGFAYATAGHQVRTFFSVTQDTVLGVNYLSPPGEFQSGLDLLTISSADQFSPIFRGTVADYANGGGRNVVLRPDVAYNIVLAGPNSEETLSRGTAALVTGVDTSAIKYERRINFAFSAAGATAVVPEPATWAMMILGFGVAGAALRRRRAPAHGPSVA</sequence>
<dbReference type="Pfam" id="PF07589">
    <property type="entry name" value="PEP-CTERM"/>
    <property type="match status" value="1"/>
</dbReference>
<feature type="compositionally biased region" description="Polar residues" evidence="1">
    <location>
        <begin position="54"/>
        <end position="67"/>
    </location>
</feature>
<feature type="chain" id="PRO_5007548446" description="Ice-binding protein C-terminal domain-containing protein" evidence="2">
    <location>
        <begin position="23"/>
        <end position="280"/>
    </location>
</feature>
<feature type="domain" description="Ice-binding protein C-terminal" evidence="3">
    <location>
        <begin position="247"/>
        <end position="270"/>
    </location>
</feature>
<comment type="caution">
    <text evidence="4">The sequence shown here is derived from an EMBL/GenBank/DDBJ whole genome shotgun (WGS) entry which is preliminary data.</text>
</comment>
<evidence type="ECO:0000256" key="1">
    <source>
        <dbReference type="SAM" id="MobiDB-lite"/>
    </source>
</evidence>
<keyword evidence="2" id="KW-0732">Signal</keyword>
<dbReference type="EMBL" id="LDTB01000010">
    <property type="protein sequence ID" value="KTT74699.1"/>
    <property type="molecule type" value="Genomic_DNA"/>
</dbReference>
<evidence type="ECO:0000313" key="4">
    <source>
        <dbReference type="EMBL" id="KTT74699.1"/>
    </source>
</evidence>
<dbReference type="RefSeq" id="WP_058754831.1">
    <property type="nucleotide sequence ID" value="NZ_LDTB01000010.1"/>
</dbReference>
<feature type="region of interest" description="Disordered" evidence="1">
    <location>
        <begin position="51"/>
        <end position="70"/>
    </location>
</feature>
<keyword evidence="5" id="KW-1185">Reference proteome</keyword>
<reference evidence="4 5" key="1">
    <citation type="journal article" date="2016" name="Front. Microbiol.">
        <title>Genomic Resource of Rice Seed Associated Bacteria.</title>
        <authorList>
            <person name="Midha S."/>
            <person name="Bansal K."/>
            <person name="Sharma S."/>
            <person name="Kumar N."/>
            <person name="Patil P.P."/>
            <person name="Chaudhry V."/>
            <person name="Patil P.B."/>
        </authorList>
    </citation>
    <scope>NUCLEOTIDE SEQUENCE [LARGE SCALE GENOMIC DNA]</scope>
    <source>
        <strain evidence="4 5">NS334</strain>
    </source>
</reference>
<name>A0A147I6W9_9SPHN</name>
<gene>
    <name evidence="4" type="ORF">NS334_04805</name>
</gene>
<dbReference type="InterPro" id="IPR013424">
    <property type="entry name" value="Ice-binding_C"/>
</dbReference>
<organism evidence="4 5">
    <name type="scientific">Sphingomonas endophytica</name>
    <dbReference type="NCBI Taxonomy" id="869719"/>
    <lineage>
        <taxon>Bacteria</taxon>
        <taxon>Pseudomonadati</taxon>
        <taxon>Pseudomonadota</taxon>
        <taxon>Alphaproteobacteria</taxon>
        <taxon>Sphingomonadales</taxon>
        <taxon>Sphingomonadaceae</taxon>
        <taxon>Sphingomonas</taxon>
    </lineage>
</organism>
<dbReference type="PATRIC" id="fig|869719.3.peg.342"/>
<dbReference type="AlphaFoldDB" id="A0A147I6W9"/>
<evidence type="ECO:0000256" key="2">
    <source>
        <dbReference type="SAM" id="SignalP"/>
    </source>
</evidence>
<protein>
    <recommendedName>
        <fullName evidence="3">Ice-binding protein C-terminal domain-containing protein</fullName>
    </recommendedName>
</protein>
<proteinExistence type="predicted"/>
<dbReference type="Proteomes" id="UP000074310">
    <property type="component" value="Unassembled WGS sequence"/>
</dbReference>
<dbReference type="NCBIfam" id="TIGR02595">
    <property type="entry name" value="PEP_CTERM"/>
    <property type="match status" value="1"/>
</dbReference>
<feature type="signal peptide" evidence="2">
    <location>
        <begin position="1"/>
        <end position="22"/>
    </location>
</feature>
<accession>A0A147I6W9</accession>
<dbReference type="NCBIfam" id="NF035944">
    <property type="entry name" value="PEPxxWA-CTERM"/>
    <property type="match status" value="1"/>
</dbReference>
<evidence type="ECO:0000313" key="5">
    <source>
        <dbReference type="Proteomes" id="UP000074310"/>
    </source>
</evidence>